<dbReference type="Proteomes" id="UP000316252">
    <property type="component" value="Unassembled WGS sequence"/>
</dbReference>
<proteinExistence type="predicted"/>
<reference evidence="1 2" key="1">
    <citation type="submission" date="2019-06" db="EMBL/GenBank/DDBJ databases">
        <authorList>
            <person name="Li F."/>
        </authorList>
    </citation>
    <scope>NUCLEOTIDE SEQUENCE [LARGE SCALE GENOMIC DNA]</scope>
    <source>
        <strain evidence="1 2">10F1D-1</strain>
    </source>
</reference>
<accession>A0A506XZ14</accession>
<evidence type="ECO:0000313" key="1">
    <source>
        <dbReference type="EMBL" id="TPW78011.1"/>
    </source>
</evidence>
<keyword evidence="2" id="KW-1185">Reference proteome</keyword>
<organism evidence="1 2">
    <name type="scientific">Schumannella soli</name>
    <dbReference type="NCBI Taxonomy" id="2590779"/>
    <lineage>
        <taxon>Bacteria</taxon>
        <taxon>Bacillati</taxon>
        <taxon>Actinomycetota</taxon>
        <taxon>Actinomycetes</taxon>
        <taxon>Micrococcales</taxon>
        <taxon>Microbacteriaceae</taxon>
        <taxon>Schumannella</taxon>
    </lineage>
</organism>
<dbReference type="AlphaFoldDB" id="A0A506XZ14"/>
<dbReference type="EMBL" id="VHQG01000001">
    <property type="protein sequence ID" value="TPW78011.1"/>
    <property type="molecule type" value="Genomic_DNA"/>
</dbReference>
<comment type="caution">
    <text evidence="1">The sequence shown here is derived from an EMBL/GenBank/DDBJ whole genome shotgun (WGS) entry which is preliminary data.</text>
</comment>
<evidence type="ECO:0000313" key="2">
    <source>
        <dbReference type="Proteomes" id="UP000316252"/>
    </source>
</evidence>
<dbReference type="OrthoDB" id="3682126at2"/>
<protein>
    <submittedName>
        <fullName evidence="1">Uncharacterized protein</fullName>
    </submittedName>
</protein>
<sequence length="143" mass="14796">MTMTAPVSVLELSEFALEQGLGEALAASGSAVAAKAGIAPFVITERAGERTVHRFDSPTVGQSASAARYFLRATAGGFDRAVLVWDGYVTVLGKRVDAVVAEYSEAGADASTVTARRYRPKSLLRGAAALGPTIQVGAGHPLF</sequence>
<gene>
    <name evidence="1" type="ORF">FJ657_05105</name>
</gene>
<name>A0A506XZ14_9MICO</name>
<dbReference type="RefSeq" id="WP_141162536.1">
    <property type="nucleotide sequence ID" value="NZ_VHQG01000001.1"/>
</dbReference>